<dbReference type="Proteomes" id="UP000567179">
    <property type="component" value="Unassembled WGS sequence"/>
</dbReference>
<dbReference type="Pfam" id="PF00004">
    <property type="entry name" value="AAA"/>
    <property type="match status" value="1"/>
</dbReference>
<comment type="caution">
    <text evidence="3">The sequence shown here is derived from an EMBL/GenBank/DDBJ whole genome shotgun (WGS) entry which is preliminary data.</text>
</comment>
<dbReference type="AlphaFoldDB" id="A0A8H5BJ63"/>
<reference evidence="3 4" key="1">
    <citation type="journal article" date="2020" name="ISME J.">
        <title>Uncovering the hidden diversity of litter-decomposition mechanisms in mushroom-forming fungi.</title>
        <authorList>
            <person name="Floudas D."/>
            <person name="Bentzer J."/>
            <person name="Ahren D."/>
            <person name="Johansson T."/>
            <person name="Persson P."/>
            <person name="Tunlid A."/>
        </authorList>
    </citation>
    <scope>NUCLEOTIDE SEQUENCE [LARGE SCALE GENOMIC DNA]</scope>
    <source>
        <strain evidence="3 4">CBS 101986</strain>
    </source>
</reference>
<dbReference type="InterPro" id="IPR003959">
    <property type="entry name" value="ATPase_AAA_core"/>
</dbReference>
<protein>
    <recommendedName>
        <fullName evidence="2">AAA+ ATPase domain-containing protein</fullName>
    </recommendedName>
</protein>
<keyword evidence="4" id="KW-1185">Reference proteome</keyword>
<feature type="domain" description="AAA+ ATPase" evidence="2">
    <location>
        <begin position="458"/>
        <end position="583"/>
    </location>
</feature>
<organism evidence="3 4">
    <name type="scientific">Psilocybe cf. subviscida</name>
    <dbReference type="NCBI Taxonomy" id="2480587"/>
    <lineage>
        <taxon>Eukaryota</taxon>
        <taxon>Fungi</taxon>
        <taxon>Dikarya</taxon>
        <taxon>Basidiomycota</taxon>
        <taxon>Agaricomycotina</taxon>
        <taxon>Agaricomycetes</taxon>
        <taxon>Agaricomycetidae</taxon>
        <taxon>Agaricales</taxon>
        <taxon>Agaricineae</taxon>
        <taxon>Strophariaceae</taxon>
        <taxon>Psilocybe</taxon>
    </lineage>
</organism>
<proteinExistence type="predicted"/>
<dbReference type="SUPFAM" id="SSF52540">
    <property type="entry name" value="P-loop containing nucleoside triphosphate hydrolases"/>
    <property type="match status" value="1"/>
</dbReference>
<dbReference type="EMBL" id="JAACJJ010000016">
    <property type="protein sequence ID" value="KAF5324114.1"/>
    <property type="molecule type" value="Genomic_DNA"/>
</dbReference>
<dbReference type="PANTHER" id="PTHR46411:SF3">
    <property type="entry name" value="AAA+ ATPASE DOMAIN-CONTAINING PROTEIN"/>
    <property type="match status" value="1"/>
</dbReference>
<dbReference type="SMART" id="SM00382">
    <property type="entry name" value="AAA"/>
    <property type="match status" value="1"/>
</dbReference>
<evidence type="ECO:0000313" key="4">
    <source>
        <dbReference type="Proteomes" id="UP000567179"/>
    </source>
</evidence>
<sequence>MHRRVSSLIKNAAPSAPPSSGALGFIDDDDTVTASTVVREIPPPSLKVKRVDHYYSSWTKSWKYKNTNSKITLEGFAIVKGGENDIWNEFSFVIVRKISELSPIFKLVVKSPYILKACKDVISSWPGVSWNSDPLELDPDIFITFHQRFLEYAANLHAKKPLSLEEDYTLSSVQLLNNTIATDYSATLAHIGKLTAHGEITYSTLHAILVPRGLMIQHCSLTGLPRVFILESWTRVNLHGMLVFQLILKSMDLVDHAMLDNVAVGRVSTTVHIMPMRDSEALVAQTIERGRKWASLIGVHHRQYNGVAGLRKAKAQDYVRHNVKSRIMVDRSSFRRLNPRYGFPTVFEARLNHTTMTAEGNDPRFGVGHCVQIDEGTEAQPGLSDDDLLLTPTVVYGFSLHDKMWFEFSVEQISPIVWEEDAFANLVLPRDRKELLKSLVEAHHAQVGVTDFIRGKGEGLVVNLYGPPGVGKTLSAEATSEHIRRPLYIVGGGDLGTNASQLEQALERILDLATTWKAIVLIDEADVFLERRSLHDLERNAMVAVFLRHVEYYRGILFMTTNRVETFDEAFLSRIHVGLHFPELSQESKEQVWTAFIARIGPQAVQSITTEHIKELARRNINGRQIKNAARTAYSLALGKGENLEYDHLRLTLDAMEEFTRAFEQK</sequence>
<gene>
    <name evidence="3" type="ORF">D9619_011112</name>
</gene>
<accession>A0A8H5BJ63</accession>
<dbReference type="InterPro" id="IPR027417">
    <property type="entry name" value="P-loop_NTPase"/>
</dbReference>
<name>A0A8H5BJ63_9AGAR</name>
<feature type="region of interest" description="Disordered" evidence="1">
    <location>
        <begin position="1"/>
        <end position="22"/>
    </location>
</feature>
<dbReference type="GO" id="GO:0016887">
    <property type="term" value="F:ATP hydrolysis activity"/>
    <property type="evidence" value="ECO:0007669"/>
    <property type="project" value="InterPro"/>
</dbReference>
<evidence type="ECO:0000256" key="1">
    <source>
        <dbReference type="SAM" id="MobiDB-lite"/>
    </source>
</evidence>
<dbReference type="OrthoDB" id="10042665at2759"/>
<dbReference type="CDD" id="cd19481">
    <property type="entry name" value="RecA-like_protease"/>
    <property type="match status" value="1"/>
</dbReference>
<dbReference type="GO" id="GO:0005524">
    <property type="term" value="F:ATP binding"/>
    <property type="evidence" value="ECO:0007669"/>
    <property type="project" value="InterPro"/>
</dbReference>
<dbReference type="InterPro" id="IPR003593">
    <property type="entry name" value="AAA+_ATPase"/>
</dbReference>
<dbReference type="Gene3D" id="3.40.50.300">
    <property type="entry name" value="P-loop containing nucleotide triphosphate hydrolases"/>
    <property type="match status" value="1"/>
</dbReference>
<evidence type="ECO:0000259" key="2">
    <source>
        <dbReference type="SMART" id="SM00382"/>
    </source>
</evidence>
<evidence type="ECO:0000313" key="3">
    <source>
        <dbReference type="EMBL" id="KAF5324114.1"/>
    </source>
</evidence>
<dbReference type="PANTHER" id="PTHR46411">
    <property type="entry name" value="FAMILY ATPASE, PUTATIVE-RELATED"/>
    <property type="match status" value="1"/>
</dbReference>